<name>A0AAV7T5K9_PLEWA</name>
<keyword evidence="2" id="KW-1185">Reference proteome</keyword>
<gene>
    <name evidence="1" type="ORF">NDU88_003249</name>
</gene>
<accession>A0AAV7T5K9</accession>
<comment type="caution">
    <text evidence="1">The sequence shown here is derived from an EMBL/GenBank/DDBJ whole genome shotgun (WGS) entry which is preliminary data.</text>
</comment>
<sequence length="136" mass="14935">MRVRSRTLNIRFVPSINNGTPLRRVGQRALNVVQPLDARAEKYRAIKPVLPLVVIHHLSPGVFKLEGEASDAHVTPIVMLPVSLGSLPFLPDQKMESTQKSISLRATASAIPVFYPQSESAECGLGCKEKEDIYSS</sequence>
<protein>
    <submittedName>
        <fullName evidence="1">Uncharacterized protein</fullName>
    </submittedName>
</protein>
<organism evidence="1 2">
    <name type="scientific">Pleurodeles waltl</name>
    <name type="common">Iberian ribbed newt</name>
    <dbReference type="NCBI Taxonomy" id="8319"/>
    <lineage>
        <taxon>Eukaryota</taxon>
        <taxon>Metazoa</taxon>
        <taxon>Chordata</taxon>
        <taxon>Craniata</taxon>
        <taxon>Vertebrata</taxon>
        <taxon>Euteleostomi</taxon>
        <taxon>Amphibia</taxon>
        <taxon>Batrachia</taxon>
        <taxon>Caudata</taxon>
        <taxon>Salamandroidea</taxon>
        <taxon>Salamandridae</taxon>
        <taxon>Pleurodelinae</taxon>
        <taxon>Pleurodeles</taxon>
    </lineage>
</organism>
<evidence type="ECO:0000313" key="1">
    <source>
        <dbReference type="EMBL" id="KAJ1171386.1"/>
    </source>
</evidence>
<dbReference type="EMBL" id="JANPWB010000007">
    <property type="protein sequence ID" value="KAJ1171386.1"/>
    <property type="molecule type" value="Genomic_DNA"/>
</dbReference>
<reference evidence="1" key="1">
    <citation type="journal article" date="2022" name="bioRxiv">
        <title>Sequencing and chromosome-scale assembly of the giantPleurodeles waltlgenome.</title>
        <authorList>
            <person name="Brown T."/>
            <person name="Elewa A."/>
            <person name="Iarovenko S."/>
            <person name="Subramanian E."/>
            <person name="Araus A.J."/>
            <person name="Petzold A."/>
            <person name="Susuki M."/>
            <person name="Suzuki K.-i.T."/>
            <person name="Hayashi T."/>
            <person name="Toyoda A."/>
            <person name="Oliveira C."/>
            <person name="Osipova E."/>
            <person name="Leigh N.D."/>
            <person name="Simon A."/>
            <person name="Yun M.H."/>
        </authorList>
    </citation>
    <scope>NUCLEOTIDE SEQUENCE</scope>
    <source>
        <strain evidence="1">20211129_DDA</strain>
        <tissue evidence="1">Liver</tissue>
    </source>
</reference>
<proteinExistence type="predicted"/>
<dbReference type="AlphaFoldDB" id="A0AAV7T5K9"/>
<evidence type="ECO:0000313" key="2">
    <source>
        <dbReference type="Proteomes" id="UP001066276"/>
    </source>
</evidence>
<dbReference type="Proteomes" id="UP001066276">
    <property type="component" value="Chromosome 4_1"/>
</dbReference>